<dbReference type="SMART" id="SM00291">
    <property type="entry name" value="ZnF_ZZ"/>
    <property type="match status" value="2"/>
</dbReference>
<feature type="region of interest" description="Disordered" evidence="5">
    <location>
        <begin position="2283"/>
        <end position="2322"/>
    </location>
</feature>
<evidence type="ECO:0000256" key="3">
    <source>
        <dbReference type="ARBA" id="ARBA00022833"/>
    </source>
</evidence>
<dbReference type="Gene3D" id="3.30.60.90">
    <property type="match status" value="2"/>
</dbReference>
<feature type="domain" description="EF-hand" evidence="7">
    <location>
        <begin position="93"/>
        <end position="128"/>
    </location>
</feature>
<dbReference type="Ensembl" id="ENSSRHT00000041526.1">
    <property type="protein sequence ID" value="ENSSRHP00000040369.1"/>
    <property type="gene ID" value="ENSSRHG00000020529.1"/>
</dbReference>
<dbReference type="Gene3D" id="1.10.238.10">
    <property type="entry name" value="EF-hand"/>
    <property type="match status" value="1"/>
</dbReference>
<name>A0A673IND0_9TELE</name>
<evidence type="ECO:0000259" key="7">
    <source>
        <dbReference type="PROSITE" id="PS50222"/>
    </source>
</evidence>
<dbReference type="Pfam" id="PF03256">
    <property type="entry name" value="ANAPC10"/>
    <property type="match status" value="1"/>
</dbReference>
<evidence type="ECO:0000256" key="1">
    <source>
        <dbReference type="ARBA" id="ARBA00022723"/>
    </source>
</evidence>
<dbReference type="Proteomes" id="UP000472270">
    <property type="component" value="Unassembled WGS sequence"/>
</dbReference>
<evidence type="ECO:0000313" key="10">
    <source>
        <dbReference type="Proteomes" id="UP000472270"/>
    </source>
</evidence>
<organism evidence="9 10">
    <name type="scientific">Sinocyclocheilus rhinocerous</name>
    <dbReference type="NCBI Taxonomy" id="307959"/>
    <lineage>
        <taxon>Eukaryota</taxon>
        <taxon>Metazoa</taxon>
        <taxon>Chordata</taxon>
        <taxon>Craniata</taxon>
        <taxon>Vertebrata</taxon>
        <taxon>Euteleostomi</taxon>
        <taxon>Actinopterygii</taxon>
        <taxon>Neopterygii</taxon>
        <taxon>Teleostei</taxon>
        <taxon>Ostariophysi</taxon>
        <taxon>Cypriniformes</taxon>
        <taxon>Cyprinidae</taxon>
        <taxon>Cyprininae</taxon>
        <taxon>Sinocyclocheilus</taxon>
    </lineage>
</organism>
<dbReference type="CDD" id="cd02343">
    <property type="entry name" value="ZZ_EF"/>
    <property type="match status" value="1"/>
</dbReference>
<dbReference type="Gene3D" id="2.60.120.260">
    <property type="entry name" value="Galactose-binding domain-like"/>
    <property type="match status" value="1"/>
</dbReference>
<feature type="region of interest" description="Disordered" evidence="5">
    <location>
        <begin position="1334"/>
        <end position="1408"/>
    </location>
</feature>
<accession>A0A673IND0</accession>
<feature type="domain" description="ZZ-type" evidence="6">
    <location>
        <begin position="1663"/>
        <end position="1718"/>
    </location>
</feature>
<feature type="region of interest" description="Disordered" evidence="5">
    <location>
        <begin position="1"/>
        <end position="28"/>
    </location>
</feature>
<dbReference type="SUPFAM" id="SSF49785">
    <property type="entry name" value="Galactose-binding domain-like"/>
    <property type="match status" value="1"/>
</dbReference>
<feature type="compositionally biased region" description="Basic and acidic residues" evidence="5">
    <location>
        <begin position="2292"/>
        <end position="2305"/>
    </location>
</feature>
<evidence type="ECO:0000259" key="8">
    <source>
        <dbReference type="PROSITE" id="PS51284"/>
    </source>
</evidence>
<dbReference type="PROSITE" id="PS01357">
    <property type="entry name" value="ZF_ZZ_1"/>
    <property type="match status" value="1"/>
</dbReference>
<feature type="compositionally biased region" description="Polar residues" evidence="5">
    <location>
        <begin position="1334"/>
        <end position="1353"/>
    </location>
</feature>
<dbReference type="CDD" id="cd02249">
    <property type="entry name" value="ZZ"/>
    <property type="match status" value="1"/>
</dbReference>
<dbReference type="PANTHER" id="PTHR22772:SF4">
    <property type="entry name" value="ZINC FINGER ZZ-TYPE AND EF-HAND DOMAIN-CONTAINING PROTEIN 1"/>
    <property type="match status" value="1"/>
</dbReference>
<dbReference type="Pfam" id="PF00569">
    <property type="entry name" value="ZZ"/>
    <property type="match status" value="2"/>
</dbReference>
<dbReference type="InterPro" id="IPR000433">
    <property type="entry name" value="Znf_ZZ"/>
</dbReference>
<dbReference type="PROSITE" id="PS50222">
    <property type="entry name" value="EF_HAND_2"/>
    <property type="match status" value="1"/>
</dbReference>
<dbReference type="SMART" id="SM01337">
    <property type="entry name" value="APC10"/>
    <property type="match status" value="1"/>
</dbReference>
<dbReference type="InterPro" id="IPR035914">
    <property type="entry name" value="Sperma_CUB_dom_sf"/>
</dbReference>
<dbReference type="InterPro" id="IPR011992">
    <property type="entry name" value="EF-hand-dom_pair"/>
</dbReference>
<keyword evidence="3" id="KW-0862">Zinc</keyword>
<feature type="compositionally biased region" description="Polar residues" evidence="5">
    <location>
        <begin position="1361"/>
        <end position="1371"/>
    </location>
</feature>
<keyword evidence="10" id="KW-1185">Reference proteome</keyword>
<dbReference type="SUPFAM" id="SSF47473">
    <property type="entry name" value="EF-hand"/>
    <property type="match status" value="1"/>
</dbReference>
<dbReference type="Gene3D" id="2.60.120.290">
    <property type="entry name" value="Spermadhesin, CUB domain"/>
    <property type="match status" value="1"/>
</dbReference>
<dbReference type="InterPro" id="IPR004939">
    <property type="entry name" value="APC_su10/DOC_dom"/>
</dbReference>
<proteinExistence type="predicted"/>
<feature type="domain" description="ZZ-type" evidence="6">
    <location>
        <begin position="1712"/>
        <end position="1767"/>
    </location>
</feature>
<keyword evidence="2 4" id="KW-0863">Zinc-finger</keyword>
<reference evidence="9" key="2">
    <citation type="submission" date="2025-09" db="UniProtKB">
        <authorList>
            <consortium name="Ensembl"/>
        </authorList>
    </citation>
    <scope>IDENTIFICATION</scope>
</reference>
<evidence type="ECO:0000259" key="6">
    <source>
        <dbReference type="PROSITE" id="PS50135"/>
    </source>
</evidence>
<gene>
    <name evidence="9" type="primary">LOC107748500</name>
</gene>
<dbReference type="PROSITE" id="PS50135">
    <property type="entry name" value="ZF_ZZ_2"/>
    <property type="match status" value="2"/>
</dbReference>
<protein>
    <submittedName>
        <fullName evidence="9">Zinc finger ZZ-type and EF-hand domain-containing protein 1-like</fullName>
    </submittedName>
</protein>
<dbReference type="PANTHER" id="PTHR22772">
    <property type="entry name" value="NOVEL ZZ TYPE ZINC FINGER DOMAIN CONTAINING PROTEIN"/>
    <property type="match status" value="1"/>
</dbReference>
<sequence length="2801" mass="314659">GRAAAGSGPGRSGRGSANPPAPNYGLPTPAALLEQVKLREAAARMSDSWVAISESVLARNESALVRWLEERLSRGEESVTLEQFCEMLESRDAPRDECEEAFGQFDAEGDGIVDVENMLTALKSSNGANLQGELSHVIRQFQACSLTPGFVDIFSKSKDRLKAHASKILKFLHRNRIPSSAIPFPVLEGYNSICTMRSSVVQDFLDYLLQKEKAELNHDPDVDKVKVVTQCYSFIEASSNSADINKMTNGETVSFWQSDGSARSHWIRLKLKPDIVLRRLAIAVASNDHSYMPQLVSIAVGKNRRSLQEIRDVRIPSNVTGYVPLLDNANISHPFIQINIKRCLSDGCDTRIHGLKTMGYQITKSKEVSVSDASAIWYLSLLTSLVTASMETNPVLAQTVLQSTQKALQHMPPLSLTPSSMEFPKFLSPNILEEVDGFLLRISDCCVSPEAELTLLAFALARGSVAKVLISLSGICEHLDSEYRASSLLASMASVRLRLLYRKSIQLHLQACDVKSKEEKSGPENMLTEPNTGDGFLTENGKRKASVILSTENQSCFQVTQIKIKVRKGAIGAKCGLMFAYNDSEAFDADKHFKRFKKYDSWDYKDYKEFVQDRYNVSVSEDEPIGWFEVEEDWNDVEIKLQQCRVSKFLMVKFLCARQDTAERLGVQQMSFSGYLCPDSERMEDVEDLSAQAERSVSGLVTGLTLIKKTLYFIQQLTRDMPMLQDVSLSKQKSLLDFSDLSLQLFWDFYLLCCPVVDGPKGETAVEKALRKEAVKAILNGAAIFFPDKQSRRDKLFHMMKNITEENQPESVKLTFESLCSYFSDQDPKGLLLLPPKGSPSDFDISSVLTVMDTLLIVATRECEVLMLDSKGGSIWRVLLSLFWALQGSLLSWCFLQLKGGTATSADLAREILIKYVEQFLSGTRDILSLLIKRFSGVDIMEKLSGSILAMATRQLVTIFLLELCALDIPHCVLLKRYYPLADLLKKLSSDTEDIFSKVDMEGCQQTQQPVVLRTWHMESPHNYENSRHETTVFVCPGATSFEVEFDERCETEKRYDYLEFTDARGGKMRYDMKVGTEKWPKKVTFKAGPQLQFLFHSDSSNNEWGYKFTATAYGLPDITVSWTSDLQLLVSRLMGRLASRTMALKSPYELPASLMNHVLSCPLWKPMFRHVQKRSNRVCASFVLQEEPAPLGDELVEFLKDFACWDPSQDASDGRTELMRTLFLTCKKQPIRNEIAAGSKVDQAVNATWAAMVYHTKRKKKTDRMSSQWSHLVNIDAIDAPLMHRMLLRSHGLFFTLLTAEICISRSLFLFRFKPSRPEDGACAAPLLRSVSTSEGDFQPSPSAPSISQTSEGAEAATTPGASQRDQTFSAPVDAGPSSSISSQGATGSSESLQSQTGEPLSPLVFPRKAPFSRGRLRLLSLRSMEEPRMAPPVKERFPSLKHILSFMKDMVINESSVLHTLALKKAQALSVCEVLELVQQCILTLGKPHFFQAPCILFLQELLACQKDFTNYFSQLAGSGQEMRELVRHSYHLLVLMLVEAVQGFNALNEKVLLPALSCVQTCLLHLLDMSWEAEDLSLFLDIKLPDLLLTMSQENISVHDIAISQWTEEDEIADYERNCEWMDECLDGMFEKWFDKISQASVEDKRKMHMFIARYCDLLNVEISCDGCERIAPWHRYRCLQCTDMDLCKTCFLSGAKPEGHEDDHEMVNMEYACDHCQGLIVGSRINCNVCEDFDLCFGCYNAKKYPDSHLPTHRITVYPMVTIRISDRHRLIQPYIHNYSWLLFAALALFTSELVSERAQDGDPLDDVTLGYARALQTHCSDIINECLLKGQTGKSLRASALLSLLSSNESATESELCPATAGSFQDISSTDTSSLPSSTTAICSPPLPRDKVSHCTYYKFYLLISFFFFFFSGDTVTSPTSENMDAYKDQEEKTARGPLQEHVFAECSRERILGLLAAMLPATKQGSSLSLSSLSPILPLLFRVVISNAGCLNETYHLTLGLLGQLLLRICPAEADAAVAEALTDKFELLTLGDGAALDVPGWKTTQLLFSLGAVCLDSRIGLDWACSVADILRNLNVSSQWCAVVATFTDHCIQQLPQQLKRTNLFTLLVLVGFPEVLCMGTQAVFIDNANERHNMILLKHFTEKNRAAVVDVKTRKRRTVKDYQLVQAHESSTVSPTSAHLSRYLKNFTSVVSHLLQVGVESSAQDAVEATWVLSLALKGLYNTLKVFNTHLSWYSKKLLVRKCSKGTGFSKMWLLRDLEILSIMLYSSKREIHSMAEDADTETDGEKEREKEHDSDHSSCCADDTDPNRPDPLEGLDEETKICFQITHDALNAPLHILRAMYELQMKRTDSFFLEVQKRFDGDAIKTDETIRTLAQKWQPSKRPHSEERSTKAVDTDIIIVPCVSKPTRCDRATEETNVVTQKLITNTESDLQLSYAKQRRTKSSALLHKELDARSNKAVRQYLFKVNEAIAILYARHVLATLLADWPSDAPIREEDLELSGASHMAYILDMLMQLEERAMWEKILQKVLRGCSQSMLGNLSLTACQFMEEPGMAVQVRESKHPYDNNTNFEDKVHIPGAIFLSVKFDSRCHTEEGCDELLMASSSDFLQDLHTFSGSHQKWTDFEIPGDTLYYRFISDMSNTEWGYKFTVTGGHRGRFQTGFEILKQMLADKQALSHLPLADIWEWQVGVACRQTGNQRLKAIHLLLRLLQCPSQWACDLTLLRPLWQLFTTMESGLIQDPTSITVLLPLHRALTELFFIAEVKAMALKNIAAISLAINYPNKSTKLLNLSP</sequence>
<feature type="compositionally biased region" description="Low complexity" evidence="5">
    <location>
        <begin position="1377"/>
        <end position="1393"/>
    </location>
</feature>
<dbReference type="GO" id="GO:0005509">
    <property type="term" value="F:calcium ion binding"/>
    <property type="evidence" value="ECO:0007669"/>
    <property type="project" value="InterPro"/>
</dbReference>
<evidence type="ECO:0000256" key="2">
    <source>
        <dbReference type="ARBA" id="ARBA00022771"/>
    </source>
</evidence>
<feature type="domain" description="DOC" evidence="8">
    <location>
        <begin position="205"/>
        <end position="384"/>
    </location>
</feature>
<dbReference type="InterPro" id="IPR002048">
    <property type="entry name" value="EF_hand_dom"/>
</dbReference>
<dbReference type="SUPFAM" id="SSF57850">
    <property type="entry name" value="RING/U-box"/>
    <property type="match status" value="2"/>
</dbReference>
<dbReference type="InterPro" id="IPR008979">
    <property type="entry name" value="Galactose-bd-like_sf"/>
</dbReference>
<evidence type="ECO:0000256" key="4">
    <source>
        <dbReference type="PROSITE-ProRule" id="PRU00228"/>
    </source>
</evidence>
<dbReference type="InterPro" id="IPR041986">
    <property type="entry name" value="ZZEF1_ZZ"/>
</dbReference>
<evidence type="ECO:0000313" key="9">
    <source>
        <dbReference type="Ensembl" id="ENSSRHP00000040369.1"/>
    </source>
</evidence>
<dbReference type="InterPro" id="IPR043145">
    <property type="entry name" value="Znf_ZZ_sf"/>
</dbReference>
<dbReference type="PROSITE" id="PS51284">
    <property type="entry name" value="DOC"/>
    <property type="match status" value="1"/>
</dbReference>
<dbReference type="GO" id="GO:0008270">
    <property type="term" value="F:zinc ion binding"/>
    <property type="evidence" value="ECO:0007669"/>
    <property type="project" value="UniProtKB-KW"/>
</dbReference>
<reference evidence="9" key="1">
    <citation type="submission" date="2025-08" db="UniProtKB">
        <authorList>
            <consortium name="Ensembl"/>
        </authorList>
    </citation>
    <scope>IDENTIFICATION</scope>
</reference>
<evidence type="ECO:0000256" key="5">
    <source>
        <dbReference type="SAM" id="MobiDB-lite"/>
    </source>
</evidence>
<keyword evidence="1" id="KW-0479">Metal-binding</keyword>
<dbReference type="InterPro" id="IPR040099">
    <property type="entry name" value="ZZEF1"/>
</dbReference>